<reference evidence="2 3" key="1">
    <citation type="journal article" date="2013" name="Stand. Genomic Sci.">
        <title>Genomic Encyclopedia of Type Strains, Phase I: The one thousand microbial genomes (KMG-I) project.</title>
        <authorList>
            <person name="Kyrpides N.C."/>
            <person name="Woyke T."/>
            <person name="Eisen J.A."/>
            <person name="Garrity G."/>
            <person name="Lilburn T.G."/>
            <person name="Beck B.J."/>
            <person name="Whitman W.B."/>
            <person name="Hugenholtz P."/>
            <person name="Klenk H.P."/>
        </authorList>
    </citation>
    <scope>NUCLEOTIDE SEQUENCE [LARGE SCALE GENOMIC DNA]</scope>
    <source>
        <strain evidence="2 3">DSM 45044</strain>
    </source>
</reference>
<evidence type="ECO:0000313" key="3">
    <source>
        <dbReference type="Proteomes" id="UP000321617"/>
    </source>
</evidence>
<evidence type="ECO:0008006" key="4">
    <source>
        <dbReference type="Google" id="ProtNLM"/>
    </source>
</evidence>
<keyword evidence="3" id="KW-1185">Reference proteome</keyword>
<name>A0A562VGW1_9ACTN</name>
<protein>
    <recommendedName>
        <fullName evidence="4">MMPL family protein</fullName>
    </recommendedName>
</protein>
<dbReference type="EMBL" id="VLLL01000001">
    <property type="protein sequence ID" value="TWJ17135.1"/>
    <property type="molecule type" value="Genomic_DNA"/>
</dbReference>
<comment type="caution">
    <text evidence="2">The sequence shown here is derived from an EMBL/GenBank/DDBJ whole genome shotgun (WGS) entry which is preliminary data.</text>
</comment>
<keyword evidence="1" id="KW-0472">Membrane</keyword>
<keyword evidence="1" id="KW-0812">Transmembrane</keyword>
<proteinExistence type="predicted"/>
<sequence>MILFTAAVGIVVESLLHGKWLDIARLMIVGALCISALMFVLLPILITLFNRPRFLIPPRFRGQAGIMNRRT</sequence>
<keyword evidence="1" id="KW-1133">Transmembrane helix</keyword>
<feature type="transmembrane region" description="Helical" evidence="1">
    <location>
        <begin position="28"/>
        <end position="49"/>
    </location>
</feature>
<evidence type="ECO:0000313" key="2">
    <source>
        <dbReference type="EMBL" id="TWJ17135.1"/>
    </source>
</evidence>
<dbReference type="AlphaFoldDB" id="A0A562VGW1"/>
<accession>A0A562VGW1</accession>
<evidence type="ECO:0000256" key="1">
    <source>
        <dbReference type="SAM" id="Phobius"/>
    </source>
</evidence>
<dbReference type="Proteomes" id="UP000321617">
    <property type="component" value="Unassembled WGS sequence"/>
</dbReference>
<organism evidence="2 3">
    <name type="scientific">Stackebrandtia albiflava</name>
    <dbReference type="NCBI Taxonomy" id="406432"/>
    <lineage>
        <taxon>Bacteria</taxon>
        <taxon>Bacillati</taxon>
        <taxon>Actinomycetota</taxon>
        <taxon>Actinomycetes</taxon>
        <taxon>Glycomycetales</taxon>
        <taxon>Glycomycetaceae</taxon>
        <taxon>Stackebrandtia</taxon>
    </lineage>
</organism>
<gene>
    <name evidence="2" type="ORF">LX16_0051</name>
</gene>